<name>A0A1Z4M162_9CYAN</name>
<reference evidence="2 3" key="1">
    <citation type="submission" date="2017-06" db="EMBL/GenBank/DDBJ databases">
        <title>Genome sequencing of cyanobaciteial culture collection at National Institute for Environmental Studies (NIES).</title>
        <authorList>
            <person name="Hirose Y."/>
            <person name="Shimura Y."/>
            <person name="Fujisawa T."/>
            <person name="Nakamura Y."/>
            <person name="Kawachi M."/>
        </authorList>
    </citation>
    <scope>NUCLEOTIDE SEQUENCE [LARGE SCALE GENOMIC DNA]</scope>
    <source>
        <strain evidence="2 3">NIES-267</strain>
    </source>
</reference>
<evidence type="ECO:0000313" key="3">
    <source>
        <dbReference type="Proteomes" id="UP000218418"/>
    </source>
</evidence>
<evidence type="ECO:0000313" key="2">
    <source>
        <dbReference type="EMBL" id="BAY87233.1"/>
    </source>
</evidence>
<dbReference type="Proteomes" id="UP000218418">
    <property type="component" value="Chromosome"/>
</dbReference>
<accession>A0A1Z4M162</accession>
<protein>
    <submittedName>
        <fullName evidence="2">Uncharacterized protein</fullName>
    </submittedName>
</protein>
<dbReference type="AlphaFoldDB" id="A0A1Z4M162"/>
<organism evidence="2 3">
    <name type="scientific">Calothrix parasitica NIES-267</name>
    <dbReference type="NCBI Taxonomy" id="1973488"/>
    <lineage>
        <taxon>Bacteria</taxon>
        <taxon>Bacillati</taxon>
        <taxon>Cyanobacteriota</taxon>
        <taxon>Cyanophyceae</taxon>
        <taxon>Nostocales</taxon>
        <taxon>Calotrichaceae</taxon>
        <taxon>Calothrix</taxon>
    </lineage>
</organism>
<evidence type="ECO:0000256" key="1">
    <source>
        <dbReference type="SAM" id="MobiDB-lite"/>
    </source>
</evidence>
<proteinExistence type="predicted"/>
<sequence length="50" mass="5551">MTSESQTEKDKSQAKNDSETDNEKILCPHCKRTATNGIKCKGICVADDDY</sequence>
<gene>
    <name evidence="2" type="ORF">NIES267_67520</name>
</gene>
<keyword evidence="3" id="KW-1185">Reference proteome</keyword>
<dbReference type="EMBL" id="AP018227">
    <property type="protein sequence ID" value="BAY87233.1"/>
    <property type="molecule type" value="Genomic_DNA"/>
</dbReference>
<feature type="region of interest" description="Disordered" evidence="1">
    <location>
        <begin position="1"/>
        <end position="21"/>
    </location>
</feature>